<dbReference type="InterPro" id="IPR007627">
    <property type="entry name" value="RNA_pol_sigma70_r2"/>
</dbReference>
<reference evidence="7 8" key="1">
    <citation type="submission" date="2015-09" db="EMBL/GenBank/DDBJ databases">
        <title>Genome sequence of Oxobacter pfennigii DSM 3222.</title>
        <authorList>
            <person name="Poehlein A."/>
            <person name="Bengelsdorf F.R."/>
            <person name="Schiel-Bengelsdorf B."/>
            <person name="Duerre P."/>
            <person name="Daniel R."/>
        </authorList>
    </citation>
    <scope>NUCLEOTIDE SEQUENCE [LARGE SCALE GENOMIC DNA]</scope>
    <source>
        <strain evidence="7 8">DSM 3222</strain>
    </source>
</reference>
<proteinExistence type="inferred from homology"/>
<evidence type="ECO:0000256" key="4">
    <source>
        <dbReference type="ARBA" id="ARBA00023163"/>
    </source>
</evidence>
<feature type="domain" description="RNA polymerase sigma-70 region 2" evidence="5">
    <location>
        <begin position="5"/>
        <end position="53"/>
    </location>
</feature>
<evidence type="ECO:0000256" key="2">
    <source>
        <dbReference type="ARBA" id="ARBA00023015"/>
    </source>
</evidence>
<comment type="caution">
    <text evidence="7">The sequence shown here is derived from an EMBL/GenBank/DDBJ whole genome shotgun (WGS) entry which is preliminary data.</text>
</comment>
<dbReference type="InterPro" id="IPR013324">
    <property type="entry name" value="RNA_pol_sigma_r3/r4-like"/>
</dbReference>
<keyword evidence="8" id="KW-1185">Reference proteome</keyword>
<dbReference type="InterPro" id="IPR039425">
    <property type="entry name" value="RNA_pol_sigma-70-like"/>
</dbReference>
<evidence type="ECO:0000313" key="8">
    <source>
        <dbReference type="Proteomes" id="UP000050326"/>
    </source>
</evidence>
<dbReference type="AlphaFoldDB" id="A0A0P8WF06"/>
<evidence type="ECO:0000259" key="5">
    <source>
        <dbReference type="Pfam" id="PF04542"/>
    </source>
</evidence>
<keyword evidence="4" id="KW-0804">Transcription</keyword>
<dbReference type="PANTHER" id="PTHR43133">
    <property type="entry name" value="RNA POLYMERASE ECF-TYPE SIGMA FACTO"/>
    <property type="match status" value="1"/>
</dbReference>
<dbReference type="STRING" id="36849.OXPF_00140"/>
<dbReference type="Proteomes" id="UP000050326">
    <property type="component" value="Unassembled WGS sequence"/>
</dbReference>
<name>A0A0P8WF06_9CLOT</name>
<feature type="domain" description="RNA polymerase sigma factor 70 region 4 type 2" evidence="6">
    <location>
        <begin position="95"/>
        <end position="147"/>
    </location>
</feature>
<gene>
    <name evidence="7" type="primary">sigW_1</name>
    <name evidence="7" type="ORF">OXPF_00140</name>
</gene>
<accession>A0A0P8WF06</accession>
<dbReference type="NCBIfam" id="TIGR02937">
    <property type="entry name" value="sigma70-ECF"/>
    <property type="match status" value="1"/>
</dbReference>
<dbReference type="GO" id="GO:0016987">
    <property type="term" value="F:sigma factor activity"/>
    <property type="evidence" value="ECO:0007669"/>
    <property type="project" value="UniProtKB-KW"/>
</dbReference>
<sequence length="164" mass="19414">MKIITQDEELAKDVTQEAFLKAYKNISNLKNKNKFGQWVFTIALNVKNDMLREKINNRNNTISLFDKDGKMQDYIIELTDFNTPEKSYEYIETIQELRKYIKELSIEEREIIILRYLDKLTYEQISEQTNVKESTLRVKALRAKAKILNKLKGYLGVKEHNSND</sequence>
<keyword evidence="3" id="KW-0731">Sigma factor</keyword>
<comment type="similarity">
    <text evidence="1">Belongs to the sigma-70 factor family. ECF subfamily.</text>
</comment>
<dbReference type="InterPro" id="IPR013325">
    <property type="entry name" value="RNA_pol_sigma_r2"/>
</dbReference>
<dbReference type="InterPro" id="IPR014284">
    <property type="entry name" value="RNA_pol_sigma-70_dom"/>
</dbReference>
<dbReference type="EMBL" id="LKET01000003">
    <property type="protein sequence ID" value="KPU46372.1"/>
    <property type="molecule type" value="Genomic_DNA"/>
</dbReference>
<dbReference type="Pfam" id="PF04542">
    <property type="entry name" value="Sigma70_r2"/>
    <property type="match status" value="1"/>
</dbReference>
<dbReference type="SUPFAM" id="SSF88659">
    <property type="entry name" value="Sigma3 and sigma4 domains of RNA polymerase sigma factors"/>
    <property type="match status" value="1"/>
</dbReference>
<dbReference type="PANTHER" id="PTHR43133:SF51">
    <property type="entry name" value="RNA POLYMERASE SIGMA FACTOR"/>
    <property type="match status" value="1"/>
</dbReference>
<dbReference type="GO" id="GO:0003677">
    <property type="term" value="F:DNA binding"/>
    <property type="evidence" value="ECO:0007669"/>
    <property type="project" value="InterPro"/>
</dbReference>
<dbReference type="Pfam" id="PF08281">
    <property type="entry name" value="Sigma70_r4_2"/>
    <property type="match status" value="1"/>
</dbReference>
<evidence type="ECO:0000259" key="6">
    <source>
        <dbReference type="Pfam" id="PF08281"/>
    </source>
</evidence>
<dbReference type="CDD" id="cd06171">
    <property type="entry name" value="Sigma70_r4"/>
    <property type="match status" value="1"/>
</dbReference>
<evidence type="ECO:0000256" key="3">
    <source>
        <dbReference type="ARBA" id="ARBA00023082"/>
    </source>
</evidence>
<dbReference type="OrthoDB" id="9782703at2"/>
<keyword evidence="2" id="KW-0805">Transcription regulation</keyword>
<dbReference type="InterPro" id="IPR013249">
    <property type="entry name" value="RNA_pol_sigma70_r4_t2"/>
</dbReference>
<dbReference type="GO" id="GO:0006352">
    <property type="term" value="P:DNA-templated transcription initiation"/>
    <property type="evidence" value="ECO:0007669"/>
    <property type="project" value="InterPro"/>
</dbReference>
<evidence type="ECO:0000256" key="1">
    <source>
        <dbReference type="ARBA" id="ARBA00010641"/>
    </source>
</evidence>
<organism evidence="7 8">
    <name type="scientific">Oxobacter pfennigii</name>
    <dbReference type="NCBI Taxonomy" id="36849"/>
    <lineage>
        <taxon>Bacteria</taxon>
        <taxon>Bacillati</taxon>
        <taxon>Bacillota</taxon>
        <taxon>Clostridia</taxon>
        <taxon>Eubacteriales</taxon>
        <taxon>Clostridiaceae</taxon>
        <taxon>Oxobacter</taxon>
    </lineage>
</organism>
<dbReference type="Gene3D" id="1.10.10.10">
    <property type="entry name" value="Winged helix-like DNA-binding domain superfamily/Winged helix DNA-binding domain"/>
    <property type="match status" value="1"/>
</dbReference>
<protein>
    <submittedName>
        <fullName evidence="7">ECF RNA polymerase sigma factor SigW</fullName>
    </submittedName>
</protein>
<evidence type="ECO:0000313" key="7">
    <source>
        <dbReference type="EMBL" id="KPU46372.1"/>
    </source>
</evidence>
<dbReference type="SUPFAM" id="SSF88946">
    <property type="entry name" value="Sigma2 domain of RNA polymerase sigma factors"/>
    <property type="match status" value="1"/>
</dbReference>
<dbReference type="Gene3D" id="1.10.1740.10">
    <property type="match status" value="1"/>
</dbReference>
<dbReference type="InterPro" id="IPR036388">
    <property type="entry name" value="WH-like_DNA-bd_sf"/>
</dbReference>